<organism evidence="3 4">
    <name type="scientific">Podospora australis</name>
    <dbReference type="NCBI Taxonomy" id="1536484"/>
    <lineage>
        <taxon>Eukaryota</taxon>
        <taxon>Fungi</taxon>
        <taxon>Dikarya</taxon>
        <taxon>Ascomycota</taxon>
        <taxon>Pezizomycotina</taxon>
        <taxon>Sordariomycetes</taxon>
        <taxon>Sordariomycetidae</taxon>
        <taxon>Sordariales</taxon>
        <taxon>Podosporaceae</taxon>
        <taxon>Podospora</taxon>
    </lineage>
</organism>
<keyword evidence="4" id="KW-1185">Reference proteome</keyword>
<gene>
    <name evidence="3" type="ORF">QBC35DRAFT_478155</name>
</gene>
<evidence type="ECO:0000313" key="4">
    <source>
        <dbReference type="Proteomes" id="UP001302126"/>
    </source>
</evidence>
<dbReference type="Pfam" id="PF20493">
    <property type="entry name" value="WD-like_fungi"/>
    <property type="match status" value="1"/>
</dbReference>
<comment type="caution">
    <text evidence="3">The sequence shown here is derived from an EMBL/GenBank/DDBJ whole genome shotgun (WGS) entry which is preliminary data.</text>
</comment>
<evidence type="ECO:0000313" key="3">
    <source>
        <dbReference type="EMBL" id="KAK4183438.1"/>
    </source>
</evidence>
<keyword evidence="1" id="KW-0732">Signal</keyword>
<sequence length="174" mass="18581">MLSKIFTTAALFAALGMAVPAPGDKLSNGMILLAREADSSGGHLEFWGYAEGHEKRTTEAEASLERRACGGNIVSCYTSNVPDGNAVQNLLYELQNFQGTVPQAPRSVCRETNGKLACASWSTDVGSIRPTWLYSAAAKTRDQCVTKGQSGRAREVNLGGKCTSQCLSNRRDGC</sequence>
<reference evidence="3" key="2">
    <citation type="submission" date="2023-05" db="EMBL/GenBank/DDBJ databases">
        <authorList>
            <consortium name="Lawrence Berkeley National Laboratory"/>
            <person name="Steindorff A."/>
            <person name="Hensen N."/>
            <person name="Bonometti L."/>
            <person name="Westerberg I."/>
            <person name="Brannstrom I.O."/>
            <person name="Guillou S."/>
            <person name="Cros-Aarteil S."/>
            <person name="Calhoun S."/>
            <person name="Haridas S."/>
            <person name="Kuo A."/>
            <person name="Mondo S."/>
            <person name="Pangilinan J."/>
            <person name="Riley R."/>
            <person name="Labutti K."/>
            <person name="Andreopoulos B."/>
            <person name="Lipzen A."/>
            <person name="Chen C."/>
            <person name="Yanf M."/>
            <person name="Daum C."/>
            <person name="Ng V."/>
            <person name="Clum A."/>
            <person name="Ohm R."/>
            <person name="Martin F."/>
            <person name="Silar P."/>
            <person name="Natvig D."/>
            <person name="Lalanne C."/>
            <person name="Gautier V."/>
            <person name="Ament-Velasquez S.L."/>
            <person name="Kruys A."/>
            <person name="Hutchinson M.I."/>
            <person name="Powell A.J."/>
            <person name="Barry K."/>
            <person name="Miller A.N."/>
            <person name="Grigoriev I.V."/>
            <person name="Debuchy R."/>
            <person name="Gladieux P."/>
            <person name="Thoren M.H."/>
            <person name="Johannesson H."/>
        </authorList>
    </citation>
    <scope>NUCLEOTIDE SEQUENCE</scope>
    <source>
        <strain evidence="3">PSN309</strain>
    </source>
</reference>
<dbReference type="AlphaFoldDB" id="A0AAN6WJU3"/>
<dbReference type="InterPro" id="IPR046925">
    <property type="entry name" value="WD-like_fungi"/>
</dbReference>
<dbReference type="Proteomes" id="UP001302126">
    <property type="component" value="Unassembled WGS sequence"/>
</dbReference>
<accession>A0AAN6WJU3</accession>
<feature type="signal peptide" evidence="1">
    <location>
        <begin position="1"/>
        <end position="18"/>
    </location>
</feature>
<reference evidence="3" key="1">
    <citation type="journal article" date="2023" name="Mol. Phylogenet. Evol.">
        <title>Genome-scale phylogeny and comparative genomics of the fungal order Sordariales.</title>
        <authorList>
            <person name="Hensen N."/>
            <person name="Bonometti L."/>
            <person name="Westerberg I."/>
            <person name="Brannstrom I.O."/>
            <person name="Guillou S."/>
            <person name="Cros-Aarteil S."/>
            <person name="Calhoun S."/>
            <person name="Haridas S."/>
            <person name="Kuo A."/>
            <person name="Mondo S."/>
            <person name="Pangilinan J."/>
            <person name="Riley R."/>
            <person name="LaButti K."/>
            <person name="Andreopoulos B."/>
            <person name="Lipzen A."/>
            <person name="Chen C."/>
            <person name="Yan M."/>
            <person name="Daum C."/>
            <person name="Ng V."/>
            <person name="Clum A."/>
            <person name="Steindorff A."/>
            <person name="Ohm R.A."/>
            <person name="Martin F."/>
            <person name="Silar P."/>
            <person name="Natvig D.O."/>
            <person name="Lalanne C."/>
            <person name="Gautier V."/>
            <person name="Ament-Velasquez S.L."/>
            <person name="Kruys A."/>
            <person name="Hutchinson M.I."/>
            <person name="Powell A.J."/>
            <person name="Barry K."/>
            <person name="Miller A.N."/>
            <person name="Grigoriev I.V."/>
            <person name="Debuchy R."/>
            <person name="Gladieux P."/>
            <person name="Hiltunen Thoren M."/>
            <person name="Johannesson H."/>
        </authorList>
    </citation>
    <scope>NUCLEOTIDE SEQUENCE</scope>
    <source>
        <strain evidence="3">PSN309</strain>
    </source>
</reference>
<proteinExistence type="predicted"/>
<evidence type="ECO:0000256" key="1">
    <source>
        <dbReference type="SAM" id="SignalP"/>
    </source>
</evidence>
<feature type="chain" id="PRO_5043044742" description="WD-like domain-containing protein" evidence="1">
    <location>
        <begin position="19"/>
        <end position="174"/>
    </location>
</feature>
<name>A0AAN6WJU3_9PEZI</name>
<feature type="domain" description="WD-like" evidence="2">
    <location>
        <begin position="72"/>
        <end position="174"/>
    </location>
</feature>
<dbReference type="EMBL" id="MU864548">
    <property type="protein sequence ID" value="KAK4183438.1"/>
    <property type="molecule type" value="Genomic_DNA"/>
</dbReference>
<evidence type="ECO:0000259" key="2">
    <source>
        <dbReference type="Pfam" id="PF20493"/>
    </source>
</evidence>
<protein>
    <recommendedName>
        <fullName evidence="2">WD-like domain-containing protein</fullName>
    </recommendedName>
</protein>